<dbReference type="InterPro" id="IPR001251">
    <property type="entry name" value="CRAL-TRIO_dom"/>
</dbReference>
<name>A0ABM0MCM2_SACKO</name>
<dbReference type="PRINTS" id="PR00180">
    <property type="entry name" value="CRETINALDHBP"/>
</dbReference>
<dbReference type="Gene3D" id="1.10.8.20">
    <property type="entry name" value="N-terminal domain of phosphatidylinositol transfer protein sec14p"/>
    <property type="match status" value="1"/>
</dbReference>
<proteinExistence type="predicted"/>
<dbReference type="InterPro" id="IPR036273">
    <property type="entry name" value="CRAL/TRIO_N_dom_sf"/>
</dbReference>
<dbReference type="InterPro" id="IPR011074">
    <property type="entry name" value="CRAL/TRIO_N_dom"/>
</dbReference>
<dbReference type="SMART" id="SM01100">
    <property type="entry name" value="CRAL_TRIO_N"/>
    <property type="match status" value="1"/>
</dbReference>
<reference evidence="3" key="1">
    <citation type="submission" date="2025-08" db="UniProtKB">
        <authorList>
            <consortium name="RefSeq"/>
        </authorList>
    </citation>
    <scope>IDENTIFICATION</scope>
    <source>
        <tissue evidence="3">Testes</tissue>
    </source>
</reference>
<dbReference type="InterPro" id="IPR036865">
    <property type="entry name" value="CRAL-TRIO_dom_sf"/>
</dbReference>
<gene>
    <name evidence="3" type="primary">LOC100371465</name>
</gene>
<dbReference type="SUPFAM" id="SSF52087">
    <property type="entry name" value="CRAL/TRIO domain"/>
    <property type="match status" value="1"/>
</dbReference>
<dbReference type="Pfam" id="PF00650">
    <property type="entry name" value="CRAL_TRIO"/>
    <property type="match status" value="1"/>
</dbReference>
<sequence length="193" mass="22396">MSTPPVYECKLSVELQEKARRELNETQESRTIGLKKLFEMVRSRPDITCPTDAVFLLGFLRARKFNIDRACKLLENWCKMRTSIPEVFSNYRPSDLKELIESGVCVMLESRDNEGRSVIVERPGNWDVKKYSAWDITKIEMMMCDLHLRNEETQINGIVDIFDMEGFGLHHMTQFGPRFLIRTAPIMNAVSTI</sequence>
<dbReference type="SUPFAM" id="SSF46938">
    <property type="entry name" value="CRAL/TRIO N-terminal domain"/>
    <property type="match status" value="1"/>
</dbReference>
<dbReference type="Proteomes" id="UP000694865">
    <property type="component" value="Unplaced"/>
</dbReference>
<accession>A0ABM0MCM2</accession>
<dbReference type="PANTHER" id="PTHR10174">
    <property type="entry name" value="ALPHA-TOCOPHEROL TRANSFER PROTEIN-RELATED"/>
    <property type="match status" value="1"/>
</dbReference>
<dbReference type="Gene3D" id="3.40.525.10">
    <property type="entry name" value="CRAL-TRIO lipid binding domain"/>
    <property type="match status" value="1"/>
</dbReference>
<evidence type="ECO:0000313" key="3">
    <source>
        <dbReference type="RefSeq" id="XP_006817763.1"/>
    </source>
</evidence>
<protein>
    <submittedName>
        <fullName evidence="3">Alpha-tocopherol transfer protein-like</fullName>
    </submittedName>
</protein>
<dbReference type="PANTHER" id="PTHR10174:SF130">
    <property type="entry name" value="ALPHA-TOCOPHEROL TRANSFER PROTEIN-LIKE"/>
    <property type="match status" value="1"/>
</dbReference>
<dbReference type="Pfam" id="PF03765">
    <property type="entry name" value="CRAL_TRIO_N"/>
    <property type="match status" value="1"/>
</dbReference>
<dbReference type="CDD" id="cd00170">
    <property type="entry name" value="SEC14"/>
    <property type="match status" value="1"/>
</dbReference>
<dbReference type="RefSeq" id="XP_006817763.1">
    <property type="nucleotide sequence ID" value="XM_006817700.1"/>
</dbReference>
<evidence type="ECO:0000313" key="2">
    <source>
        <dbReference type="Proteomes" id="UP000694865"/>
    </source>
</evidence>
<evidence type="ECO:0000259" key="1">
    <source>
        <dbReference type="SMART" id="SM01100"/>
    </source>
</evidence>
<feature type="domain" description="CRAL/TRIO N-terminal" evidence="1">
    <location>
        <begin position="52"/>
        <end position="77"/>
    </location>
</feature>
<keyword evidence="2" id="KW-1185">Reference proteome</keyword>
<dbReference type="GeneID" id="100371465"/>
<organism evidence="2 3">
    <name type="scientific">Saccoglossus kowalevskii</name>
    <name type="common">Acorn worm</name>
    <dbReference type="NCBI Taxonomy" id="10224"/>
    <lineage>
        <taxon>Eukaryota</taxon>
        <taxon>Metazoa</taxon>
        <taxon>Hemichordata</taxon>
        <taxon>Enteropneusta</taxon>
        <taxon>Harrimaniidae</taxon>
        <taxon>Saccoglossus</taxon>
    </lineage>
</organism>